<proteinExistence type="predicted"/>
<dbReference type="Proteomes" id="UP001488805">
    <property type="component" value="Unassembled WGS sequence"/>
</dbReference>
<name>A0AAW1EDT6_ZOAVI</name>
<dbReference type="EMBL" id="JBCEZU010000329">
    <property type="protein sequence ID" value="KAK9520821.1"/>
    <property type="molecule type" value="Genomic_DNA"/>
</dbReference>
<organism evidence="1 2">
    <name type="scientific">Zoarces viviparus</name>
    <name type="common">Viviparous eelpout</name>
    <name type="synonym">Blennius viviparus</name>
    <dbReference type="NCBI Taxonomy" id="48416"/>
    <lineage>
        <taxon>Eukaryota</taxon>
        <taxon>Metazoa</taxon>
        <taxon>Chordata</taxon>
        <taxon>Craniata</taxon>
        <taxon>Vertebrata</taxon>
        <taxon>Euteleostomi</taxon>
        <taxon>Actinopterygii</taxon>
        <taxon>Neopterygii</taxon>
        <taxon>Teleostei</taxon>
        <taxon>Neoteleostei</taxon>
        <taxon>Acanthomorphata</taxon>
        <taxon>Eupercaria</taxon>
        <taxon>Perciformes</taxon>
        <taxon>Cottioidei</taxon>
        <taxon>Zoarcales</taxon>
        <taxon>Zoarcidae</taxon>
        <taxon>Zoarcinae</taxon>
        <taxon>Zoarces</taxon>
    </lineage>
</organism>
<sequence>MPAPAGSRDPRLQHLYASIPEDTGTFSPIELLSAAPPRELTSSTDRPRITVHAKNTLCDAESGSIELFMRHNTTYEDN</sequence>
<evidence type="ECO:0000313" key="1">
    <source>
        <dbReference type="EMBL" id="KAK9520821.1"/>
    </source>
</evidence>
<dbReference type="AlphaFoldDB" id="A0AAW1EDT6"/>
<accession>A0AAW1EDT6</accession>
<evidence type="ECO:0000313" key="2">
    <source>
        <dbReference type="Proteomes" id="UP001488805"/>
    </source>
</evidence>
<protein>
    <submittedName>
        <fullName evidence="1">Uncharacterized protein</fullName>
    </submittedName>
</protein>
<gene>
    <name evidence="1" type="ORF">VZT92_020681</name>
</gene>
<reference evidence="1 2" key="1">
    <citation type="journal article" date="2024" name="Genome Biol. Evol.">
        <title>Chromosome-level genome assembly of the viviparous eelpout Zoarces viviparus.</title>
        <authorList>
            <person name="Fuhrmann N."/>
            <person name="Brasseur M.V."/>
            <person name="Bakowski C.E."/>
            <person name="Podsiadlowski L."/>
            <person name="Prost S."/>
            <person name="Krehenwinkel H."/>
            <person name="Mayer C."/>
        </authorList>
    </citation>
    <scope>NUCLEOTIDE SEQUENCE [LARGE SCALE GENOMIC DNA]</scope>
    <source>
        <strain evidence="1">NO-MEL_2022_Ind0_liver</strain>
    </source>
</reference>
<comment type="caution">
    <text evidence="1">The sequence shown here is derived from an EMBL/GenBank/DDBJ whole genome shotgun (WGS) entry which is preliminary data.</text>
</comment>
<keyword evidence="2" id="KW-1185">Reference proteome</keyword>